<evidence type="ECO:0000313" key="2">
    <source>
        <dbReference type="EMBL" id="VAW06340.1"/>
    </source>
</evidence>
<dbReference type="PANTHER" id="PTHR45138:SF9">
    <property type="entry name" value="DIGUANYLATE CYCLASE DGCM-RELATED"/>
    <property type="match status" value="1"/>
</dbReference>
<organism evidence="2">
    <name type="scientific">hydrothermal vent metagenome</name>
    <dbReference type="NCBI Taxonomy" id="652676"/>
    <lineage>
        <taxon>unclassified sequences</taxon>
        <taxon>metagenomes</taxon>
        <taxon>ecological metagenomes</taxon>
    </lineage>
</organism>
<dbReference type="InterPro" id="IPR029787">
    <property type="entry name" value="Nucleotide_cyclase"/>
</dbReference>
<dbReference type="PROSITE" id="PS50887">
    <property type="entry name" value="GGDEF"/>
    <property type="match status" value="1"/>
</dbReference>
<accession>A0A3B0SPF5</accession>
<reference evidence="2" key="1">
    <citation type="submission" date="2018-06" db="EMBL/GenBank/DDBJ databases">
        <authorList>
            <person name="Zhirakovskaya E."/>
        </authorList>
    </citation>
    <scope>NUCLEOTIDE SEQUENCE</scope>
</reference>
<dbReference type="FunFam" id="3.30.70.270:FF:000001">
    <property type="entry name" value="Diguanylate cyclase domain protein"/>
    <property type="match status" value="1"/>
</dbReference>
<dbReference type="InterPro" id="IPR050469">
    <property type="entry name" value="Diguanylate_Cyclase"/>
</dbReference>
<dbReference type="Pfam" id="PF00990">
    <property type="entry name" value="GGDEF"/>
    <property type="match status" value="1"/>
</dbReference>
<dbReference type="GO" id="GO:0052621">
    <property type="term" value="F:diguanylate cyclase activity"/>
    <property type="evidence" value="ECO:0007669"/>
    <property type="project" value="TreeGrafter"/>
</dbReference>
<dbReference type="InterPro" id="IPR000160">
    <property type="entry name" value="GGDEF_dom"/>
</dbReference>
<dbReference type="InterPro" id="IPR043128">
    <property type="entry name" value="Rev_trsase/Diguanyl_cyclase"/>
</dbReference>
<dbReference type="SMART" id="SM00267">
    <property type="entry name" value="GGDEF"/>
    <property type="match status" value="1"/>
</dbReference>
<gene>
    <name evidence="2" type="ORF">MNBD_ALPHA01-1675</name>
</gene>
<name>A0A3B0SPF5_9ZZZZ</name>
<protein>
    <recommendedName>
        <fullName evidence="1">GGDEF domain-containing protein</fullName>
    </recommendedName>
</protein>
<dbReference type="EMBL" id="UOEJ01000236">
    <property type="protein sequence ID" value="VAW06340.1"/>
    <property type="molecule type" value="Genomic_DNA"/>
</dbReference>
<dbReference type="PANTHER" id="PTHR45138">
    <property type="entry name" value="REGULATORY COMPONENTS OF SENSORY TRANSDUCTION SYSTEM"/>
    <property type="match status" value="1"/>
</dbReference>
<evidence type="ECO:0000259" key="1">
    <source>
        <dbReference type="PROSITE" id="PS50887"/>
    </source>
</evidence>
<dbReference type="Gene3D" id="3.30.70.270">
    <property type="match status" value="1"/>
</dbReference>
<dbReference type="NCBIfam" id="TIGR00254">
    <property type="entry name" value="GGDEF"/>
    <property type="match status" value="1"/>
</dbReference>
<dbReference type="SUPFAM" id="SSF55073">
    <property type="entry name" value="Nucleotide cyclase"/>
    <property type="match status" value="1"/>
</dbReference>
<dbReference type="AlphaFoldDB" id="A0A3B0SPF5"/>
<feature type="domain" description="GGDEF" evidence="1">
    <location>
        <begin position="107"/>
        <end position="234"/>
    </location>
</feature>
<proteinExistence type="predicted"/>
<dbReference type="CDD" id="cd01949">
    <property type="entry name" value="GGDEF"/>
    <property type="match status" value="1"/>
</dbReference>
<sequence>MNHFTHPLKALQERPLQAPANEINRLADELLMNFRVSGKNLSMKSWDILAEILDFVVDAEQTIAEQSARIEKLERLATTDPLTGLLNRRGIMQELEHAIATAERHGEPAIFVYIDLDGFKRVNDSHGHAAGDAMLKYMAACLLATIRQTDHAARMGGDEFALLLRHSELEGGKCRTGFIQQQLNFTKFKYKKHTLPLRASFGISEISPGKDMEDIIRIADRQMYRNKTTRNMRQ</sequence>